<evidence type="ECO:0000256" key="1">
    <source>
        <dbReference type="ARBA" id="ARBA00001933"/>
    </source>
</evidence>
<keyword evidence="8" id="KW-1185">Reference proteome</keyword>
<organism evidence="7 8">
    <name type="scientific">Bacillus carboniphilus</name>
    <dbReference type="NCBI Taxonomy" id="86663"/>
    <lineage>
        <taxon>Bacteria</taxon>
        <taxon>Bacillati</taxon>
        <taxon>Bacillota</taxon>
        <taxon>Bacilli</taxon>
        <taxon>Bacillales</taxon>
        <taxon>Bacillaceae</taxon>
        <taxon>Bacillus</taxon>
    </lineage>
</organism>
<dbReference type="InterPro" id="IPR051798">
    <property type="entry name" value="Class-II_PLP-Dep_Aminotrans"/>
</dbReference>
<dbReference type="InterPro" id="IPR015421">
    <property type="entry name" value="PyrdxlP-dep_Trfase_major"/>
</dbReference>
<dbReference type="Proteomes" id="UP001197974">
    <property type="component" value="Chromosome"/>
</dbReference>
<evidence type="ECO:0000259" key="6">
    <source>
        <dbReference type="Pfam" id="PF00155"/>
    </source>
</evidence>
<evidence type="ECO:0000256" key="2">
    <source>
        <dbReference type="ARBA" id="ARBA00012224"/>
    </source>
</evidence>
<dbReference type="Pfam" id="PF00155">
    <property type="entry name" value="Aminotran_1_2"/>
    <property type="match status" value="1"/>
</dbReference>
<dbReference type="EC" id="4.4.1.13" evidence="2"/>
<dbReference type="PANTHER" id="PTHR43525:SF1">
    <property type="entry name" value="PROTEIN MALY"/>
    <property type="match status" value="1"/>
</dbReference>
<comment type="cofactor">
    <cofactor evidence="1">
        <name>pyridoxal 5'-phosphate</name>
        <dbReference type="ChEBI" id="CHEBI:597326"/>
    </cofactor>
</comment>
<gene>
    <name evidence="7" type="ORF">LC087_09880</name>
</gene>
<keyword evidence="3" id="KW-0663">Pyridoxal phosphate</keyword>
<evidence type="ECO:0000256" key="4">
    <source>
        <dbReference type="ARBA" id="ARBA00023239"/>
    </source>
</evidence>
<dbReference type="RefSeq" id="WP_226540234.1">
    <property type="nucleotide sequence ID" value="NZ_CP129013.1"/>
</dbReference>
<comment type="similarity">
    <text evidence="5">Belongs to the class-II pyridoxal-phosphate-dependent aminotransferase family. MalY/PatB cystathionine beta-lyase subfamily.</text>
</comment>
<accession>A0ABY9JS64</accession>
<dbReference type="InterPro" id="IPR027619">
    <property type="entry name" value="C-S_lyase_PatB-like"/>
</dbReference>
<dbReference type="CDD" id="cd00609">
    <property type="entry name" value="AAT_like"/>
    <property type="match status" value="1"/>
</dbReference>
<dbReference type="NCBIfam" id="TIGR04350">
    <property type="entry name" value="C_S_lyase_PatB"/>
    <property type="match status" value="1"/>
</dbReference>
<sequence length="387" mass="44616">MNKLDYVFDRTGTSSVKWDFSKVKFGQEHLLPMWVADMDFQAPKPVIDAIQNRAEHGIFGYSSPTIQTRRIVTDWVEKEYHWNIPTSSIVFTSGIVNAISMAIQALTNKQDQIMIQTPVYYPFFEMIERNERQVIENPLQLVDNRYEINFDDLENKFKENNIKMFLLCHPQNPSGRAWSKDELNQVGELCVKYDVTIVSDEIHCDLMLYNKKHIPFASLNNDIADRTITCLAPSKTFNIAGLQSSAIIIENSVMRKKFEDTLKRHGLFTLNTFAITALEAAYQHGRPWLDELKEYLQSNIEFVKTELEKSLPSIKVMIPDASYLLWIDCREILSNESQLKELLLQKGKVALEMSGQYRGEPGFVRMNIGCPKELVKEGVQRLIFALS</sequence>
<dbReference type="InterPro" id="IPR015424">
    <property type="entry name" value="PyrdxlP-dep_Trfase"/>
</dbReference>
<evidence type="ECO:0000313" key="8">
    <source>
        <dbReference type="Proteomes" id="UP001197974"/>
    </source>
</evidence>
<evidence type="ECO:0000256" key="5">
    <source>
        <dbReference type="ARBA" id="ARBA00037974"/>
    </source>
</evidence>
<name>A0ABY9JS64_9BACI</name>
<dbReference type="InterPro" id="IPR015422">
    <property type="entry name" value="PyrdxlP-dep_Trfase_small"/>
</dbReference>
<reference evidence="7 8" key="1">
    <citation type="submission" date="2023-06" db="EMBL/GenBank/DDBJ databases">
        <title>Five Gram-positive bacteria isolated from mangrove sediments in Shenzhen, Guangdong, China.</title>
        <authorList>
            <person name="Yu S."/>
            <person name="Zheng W."/>
            <person name="Huang Y."/>
        </authorList>
    </citation>
    <scope>NUCLEOTIDE SEQUENCE [LARGE SCALE GENOMIC DNA]</scope>
    <source>
        <strain evidence="7 8">SaN35-3</strain>
    </source>
</reference>
<dbReference type="GO" id="GO:0047804">
    <property type="term" value="F:cysteine-S-conjugate beta-lyase activity"/>
    <property type="evidence" value="ECO:0007669"/>
    <property type="project" value="UniProtKB-EC"/>
</dbReference>
<dbReference type="InterPro" id="IPR004839">
    <property type="entry name" value="Aminotransferase_I/II_large"/>
</dbReference>
<protein>
    <recommendedName>
        <fullName evidence="2">cysteine-S-conjugate beta-lyase</fullName>
        <ecNumber evidence="2">4.4.1.13</ecNumber>
    </recommendedName>
</protein>
<proteinExistence type="inferred from homology"/>
<keyword evidence="4 7" id="KW-0456">Lyase</keyword>
<dbReference type="EMBL" id="CP129013">
    <property type="protein sequence ID" value="WLR41250.1"/>
    <property type="molecule type" value="Genomic_DNA"/>
</dbReference>
<evidence type="ECO:0000313" key="7">
    <source>
        <dbReference type="EMBL" id="WLR41250.1"/>
    </source>
</evidence>
<dbReference type="Gene3D" id="3.90.1150.10">
    <property type="entry name" value="Aspartate Aminotransferase, domain 1"/>
    <property type="match status" value="1"/>
</dbReference>
<dbReference type="Gene3D" id="3.40.640.10">
    <property type="entry name" value="Type I PLP-dependent aspartate aminotransferase-like (Major domain)"/>
    <property type="match status" value="1"/>
</dbReference>
<evidence type="ECO:0000256" key="3">
    <source>
        <dbReference type="ARBA" id="ARBA00022898"/>
    </source>
</evidence>
<dbReference type="PANTHER" id="PTHR43525">
    <property type="entry name" value="PROTEIN MALY"/>
    <property type="match status" value="1"/>
</dbReference>
<feature type="domain" description="Aminotransferase class I/classII large" evidence="6">
    <location>
        <begin position="37"/>
        <end position="382"/>
    </location>
</feature>
<dbReference type="SUPFAM" id="SSF53383">
    <property type="entry name" value="PLP-dependent transferases"/>
    <property type="match status" value="1"/>
</dbReference>